<dbReference type="GO" id="GO:0005634">
    <property type="term" value="C:nucleus"/>
    <property type="evidence" value="ECO:0007669"/>
    <property type="project" value="TreeGrafter"/>
</dbReference>
<reference evidence="3 4" key="1">
    <citation type="journal article" date="2017" name="Genome Biol. Evol.">
        <title>Phytophthora megakarya and P. palmivora, closely related causal agents of cacao black pod rot, underwent increases in genome sizes and gene numbers by different mechanisms.</title>
        <authorList>
            <person name="Ali S.S."/>
            <person name="Shao J."/>
            <person name="Lary D.J."/>
            <person name="Kronmiller B."/>
            <person name="Shen D."/>
            <person name="Strem M.D."/>
            <person name="Amoako-Attah I."/>
            <person name="Akrofi A.Y."/>
            <person name="Begoude B.A."/>
            <person name="Ten Hoopen G.M."/>
            <person name="Coulibaly K."/>
            <person name="Kebe B.I."/>
            <person name="Melnick R.L."/>
            <person name="Guiltinan M.J."/>
            <person name="Tyler B.M."/>
            <person name="Meinhardt L.W."/>
            <person name="Bailey B.A."/>
        </authorList>
    </citation>
    <scope>NUCLEOTIDE SEQUENCE [LARGE SCALE GENOMIC DNA]</scope>
    <source>
        <strain evidence="4">sbr112.9</strain>
    </source>
</reference>
<dbReference type="PANTHER" id="PTHR32170:SF3">
    <property type="entry name" value="PROTEASOME ACTIVATOR COMPLEX SUBUNIT 4"/>
    <property type="match status" value="1"/>
</dbReference>
<comment type="caution">
    <text evidence="3">The sequence shown here is derived from an EMBL/GenBank/DDBJ whole genome shotgun (WGS) entry which is preliminary data.</text>
</comment>
<protein>
    <recommendedName>
        <fullName evidence="2">Proteasome activator Blm10 middle HEAT repeats region domain-containing protein</fullName>
    </recommendedName>
</protein>
<keyword evidence="4" id="KW-1185">Reference proteome</keyword>
<gene>
    <name evidence="3" type="ORF">PHPALM_28744</name>
</gene>
<proteinExistence type="predicted"/>
<evidence type="ECO:0000313" key="4">
    <source>
        <dbReference type="Proteomes" id="UP000237271"/>
    </source>
</evidence>
<evidence type="ECO:0000313" key="3">
    <source>
        <dbReference type="EMBL" id="POM62139.1"/>
    </source>
</evidence>
<feature type="region of interest" description="Disordered" evidence="1">
    <location>
        <begin position="606"/>
        <end position="625"/>
    </location>
</feature>
<dbReference type="GO" id="GO:0005829">
    <property type="term" value="C:cytosol"/>
    <property type="evidence" value="ECO:0007669"/>
    <property type="project" value="TreeGrafter"/>
</dbReference>
<evidence type="ECO:0000256" key="1">
    <source>
        <dbReference type="SAM" id="MobiDB-lite"/>
    </source>
</evidence>
<dbReference type="AlphaFoldDB" id="A0A2P4X9E1"/>
<dbReference type="GO" id="GO:0016504">
    <property type="term" value="F:peptidase activator activity"/>
    <property type="evidence" value="ECO:0007669"/>
    <property type="project" value="InterPro"/>
</dbReference>
<dbReference type="InterPro" id="IPR016024">
    <property type="entry name" value="ARM-type_fold"/>
</dbReference>
<evidence type="ECO:0000259" key="2">
    <source>
        <dbReference type="Pfam" id="PF16507"/>
    </source>
</evidence>
<dbReference type="GO" id="GO:0070628">
    <property type="term" value="F:proteasome binding"/>
    <property type="evidence" value="ECO:0007669"/>
    <property type="project" value="InterPro"/>
</dbReference>
<accession>A0A2P4X9E1</accession>
<sequence length="1178" mass="134481">MATAQVEAFAETVHPYYRLLPSYVTPESVHVERSDFLRRIQETLTCLESIRDGTAHVSVLQNHHFRDVGTLFKLKHELPMEQHMQLIRVLLELLWTRGGCSFTDIDMEIRAVKALQLLLQKWKKRQRRADVGDDDLVIDWRSVKHAVERVCFRTPGTIQNASQSYLTKLTNTTVKCAEVARNYFRAVDPAVPFVMELWTEFGEIIKDVKTTECFRALASFSFFLSLSAPDDTKTEQAVVDLLPEWLSTWSLISRCSEWDGHWIKILSRVVKRYPSTTMLDEYLPFVYAKLNDFLELPSDLGSPFKKQLWPSAYSSINGSKRFGQHAMRLCVYLLRNTNDDGSDQAPTRYLLEVINLMKSFFHPANVANVGNSLATFVYYLSNELGKRLGREKKDVNGLKLIVTSNVVDVLLEICFLGIYSKNRGVASKCMYVMKNLLCIDPTRCAEPVMQEMLKALDPMAMSHSHLAVTAISSMAVFVYHLMCGRHAQSTGLFFSTYLEPMLKLTLPGIDANDEKKTQSTVQLYFHLLSWLPIVNDPSKANFQATKQRGELSNRLFAEMENSLFAKMDILDNQLDERMWEIGPLLEEWALAVLDRCLQFIQSRSNARSASPSSNGESSKVGKSSKRDGSEDVVVLQVLNLLAILYVQMSPDIYTIALRKTVDFVTNAFYTTPFGGKVVSILIFNCMQGHPSDSIAQFMPLVLEKFHVSKTGINVSNLMVNEKVWYLRILNGLVRFNHPDDRILLRYQNELELILAHFLNNDDDKEVYEAAGDILRHLLSALLGVYTHDFRSLPAEEWSDAISSGSGAFQYLGVGISWNKLSVKWHEPCEAELLFGFNLLQTHVVGALDEVRQMIEVKDRTVRSWTRLLNPVLQGLRGAANVLMDESVLANGALIDGVRPLLLKVLGGNSELYQHFASLKGSLMDRVYGAVVFWREKGSGSAMESQVWRMLLDIVHQLLIWRGEHTDEFAVKEAQNVYSRMTSLDIASYAYRKSYGGYAKGEQVVLLSRNELVEKVMFFYAKRKVQQHFALASAIMRPDCDKDTRHRYEALLSEVEQLLKNPYEDVRANAAVVMKECSLLYTRWVYFRQPTQIEELERLENATQVKEEHVTGLLHMLSLPLARRNLWKKRDALLKRVLVVLLKSNVAIVKQVDSEVSKVKVEMKLQTFFLSLLSNWRYI</sequence>
<dbReference type="PANTHER" id="PTHR32170">
    <property type="entry name" value="PROTEASOME ACTIVATOR COMPLEX SUBUNIT 4"/>
    <property type="match status" value="1"/>
</dbReference>
<dbReference type="InterPro" id="IPR035309">
    <property type="entry name" value="PSME4"/>
</dbReference>
<organism evidence="3 4">
    <name type="scientific">Phytophthora palmivora</name>
    <dbReference type="NCBI Taxonomy" id="4796"/>
    <lineage>
        <taxon>Eukaryota</taxon>
        <taxon>Sar</taxon>
        <taxon>Stramenopiles</taxon>
        <taxon>Oomycota</taxon>
        <taxon>Peronosporomycetes</taxon>
        <taxon>Peronosporales</taxon>
        <taxon>Peronosporaceae</taxon>
        <taxon>Phytophthora</taxon>
    </lineage>
</organism>
<dbReference type="GO" id="GO:0010499">
    <property type="term" value="P:proteasomal ubiquitin-independent protein catabolic process"/>
    <property type="evidence" value="ECO:0007669"/>
    <property type="project" value="TreeGrafter"/>
</dbReference>
<dbReference type="SUPFAM" id="SSF48371">
    <property type="entry name" value="ARM repeat"/>
    <property type="match status" value="1"/>
</dbReference>
<feature type="non-terminal residue" evidence="3">
    <location>
        <position position="1178"/>
    </location>
</feature>
<name>A0A2P4X9E1_9STRA</name>
<dbReference type="InterPro" id="IPR032430">
    <property type="entry name" value="Blm10_mid"/>
</dbReference>
<dbReference type="EMBL" id="NCKW01015650">
    <property type="protein sequence ID" value="POM62139.1"/>
    <property type="molecule type" value="Genomic_DNA"/>
</dbReference>
<feature type="domain" description="Proteasome activator Blm10 middle HEAT repeats region" evidence="2">
    <location>
        <begin position="352"/>
        <end position="866"/>
    </location>
</feature>
<dbReference type="Proteomes" id="UP000237271">
    <property type="component" value="Unassembled WGS sequence"/>
</dbReference>
<dbReference type="OrthoDB" id="17907at2759"/>
<dbReference type="Pfam" id="PF16507">
    <property type="entry name" value="HEAT_PSME4_mid"/>
    <property type="match status" value="1"/>
</dbReference>